<dbReference type="CDD" id="cd03398">
    <property type="entry name" value="PAP2_haloperoxidase"/>
    <property type="match status" value="1"/>
</dbReference>
<dbReference type="PANTHER" id="PTHR34599:SF2">
    <property type="entry name" value="TRAF-TYPE DOMAIN-CONTAINING PROTEIN"/>
    <property type="match status" value="1"/>
</dbReference>
<organism evidence="4 5">
    <name type="scientific">Microbulbifer elongatus</name>
    <dbReference type="NCBI Taxonomy" id="86173"/>
    <lineage>
        <taxon>Bacteria</taxon>
        <taxon>Pseudomonadati</taxon>
        <taxon>Pseudomonadota</taxon>
        <taxon>Gammaproteobacteria</taxon>
        <taxon>Cellvibrionales</taxon>
        <taxon>Microbulbiferaceae</taxon>
        <taxon>Microbulbifer</taxon>
    </lineage>
</organism>
<evidence type="ECO:0000313" key="4">
    <source>
        <dbReference type="EMBL" id="MCQ3829355.1"/>
    </source>
</evidence>
<protein>
    <submittedName>
        <fullName evidence="4">Vanadium-dependent haloperoxidase</fullName>
    </submittedName>
</protein>
<feature type="chain" id="PRO_5046310311" evidence="1">
    <location>
        <begin position="26"/>
        <end position="506"/>
    </location>
</feature>
<dbReference type="RefSeq" id="WP_255874223.1">
    <property type="nucleotide sequence ID" value="NZ_JACASI010000024.1"/>
</dbReference>
<dbReference type="InterPro" id="IPR055161">
    <property type="entry name" value="NapH1-like_2nd"/>
</dbReference>
<sequence length="506" mass="55839">MKIGMLLRAVLCGTALAFCALHTQAQPTTPPPVDLDHGNAAIEAVIPYVAPVTFQYVSATGGDATLVLRITTQITNAWFDASAPYHPSAVGVYSRLGRRPANESANNRNINIALLYASYRVLNTLLPLQHTTWRAMLEVQGLDPDDNSTDLTTPIGIGNAAGMAVAEGRLRDGMNQVGDETRSGPLRAANPMPYMDYTGYQPINTAYTLFNPSRWQPDIQRKGMGLYKIQQFVTPQYAFTEPYSYKSPRRYRALPPIASFHWNFAAYKQQADEVLVASANLTDEQKLMAELFDNKIESLGFSAGFAALSQGLSLMEFIHFDFLTNMAAHDAGIFVWQEKRRYDAVRPFSAIQYIYGKQPVTAWGGPGQGTQSIPANTWKSYLEEADHPEYPSASTCFCTAHAQSARQYLGSDALNWSVPYTAGSSRIEPGVTPASDMTLEFPTWTSLEENCGQSRVWAGVHFQAAVDEGRRICGVFGDNAYNYLQTLIAGTAPVREPANRLRGRRR</sequence>
<dbReference type="InterPro" id="IPR016119">
    <property type="entry name" value="Br/Cl_peroxidase_C"/>
</dbReference>
<evidence type="ECO:0000259" key="2">
    <source>
        <dbReference type="Pfam" id="PF21167"/>
    </source>
</evidence>
<dbReference type="InterPro" id="IPR052559">
    <property type="entry name" value="V-haloperoxidase"/>
</dbReference>
<comment type="caution">
    <text evidence="4">The sequence shown here is derived from an EMBL/GenBank/DDBJ whole genome shotgun (WGS) entry which is preliminary data.</text>
</comment>
<name>A0ABT1NZQ5_9GAMM</name>
<feature type="signal peptide" evidence="1">
    <location>
        <begin position="1"/>
        <end position="25"/>
    </location>
</feature>
<dbReference type="PANTHER" id="PTHR34599">
    <property type="entry name" value="PEROXIDASE-RELATED"/>
    <property type="match status" value="1"/>
</dbReference>
<accession>A0ABT1NZQ5</accession>
<reference evidence="4" key="1">
    <citation type="thesis" date="2020" institute="Technische Universitat Dresden" country="Dresden, Germany">
        <title>The Agarolytic System of Microbulbifer elongatus PORT2, Isolated from Batu Karas, Pangandaran West Java Indonesia.</title>
        <authorList>
            <person name="Anggraeni S.R."/>
        </authorList>
    </citation>
    <scope>NUCLEOTIDE SEQUENCE</scope>
    <source>
        <strain evidence="4">PORT2</strain>
    </source>
</reference>
<evidence type="ECO:0000313" key="5">
    <source>
        <dbReference type="Proteomes" id="UP001205566"/>
    </source>
</evidence>
<gene>
    <name evidence="4" type="ORF">HXX02_07845</name>
</gene>
<dbReference type="Proteomes" id="UP001205566">
    <property type="component" value="Unassembled WGS sequence"/>
</dbReference>
<keyword evidence="5" id="KW-1185">Reference proteome</keyword>
<keyword evidence="1" id="KW-0732">Signal</keyword>
<dbReference type="SUPFAM" id="SSF48317">
    <property type="entry name" value="Acid phosphatase/Vanadium-dependent haloperoxidase"/>
    <property type="match status" value="1"/>
</dbReference>
<dbReference type="InterPro" id="IPR036938">
    <property type="entry name" value="PAP2/HPO_sf"/>
</dbReference>
<dbReference type="Pfam" id="PF21167">
    <property type="entry name" value="DUF6851"/>
    <property type="match status" value="1"/>
</dbReference>
<dbReference type="Pfam" id="PF22778">
    <property type="entry name" value="VCPO_2nd"/>
    <property type="match status" value="1"/>
</dbReference>
<dbReference type="InterPro" id="IPR049283">
    <property type="entry name" value="DUF6851"/>
</dbReference>
<feature type="domain" description="DUF6851" evidence="2">
    <location>
        <begin position="74"/>
        <end position="217"/>
    </location>
</feature>
<evidence type="ECO:0000256" key="1">
    <source>
        <dbReference type="SAM" id="SignalP"/>
    </source>
</evidence>
<proteinExistence type="predicted"/>
<evidence type="ECO:0000259" key="3">
    <source>
        <dbReference type="Pfam" id="PF22778"/>
    </source>
</evidence>
<dbReference type="EMBL" id="JACASI010000024">
    <property type="protein sequence ID" value="MCQ3829355.1"/>
    <property type="molecule type" value="Genomic_DNA"/>
</dbReference>
<feature type="domain" description="Vanadium-dependent haloperoxidase NapH1-like second helical-bundle" evidence="3">
    <location>
        <begin position="325"/>
        <end position="490"/>
    </location>
</feature>
<dbReference type="Gene3D" id="1.10.606.10">
    <property type="entry name" value="Vanadium-containing Chloroperoxidase, domain 2"/>
    <property type="match status" value="1"/>
</dbReference>